<sequence>MHKVINSTATQRRHLGQHGARHHAPGVSAIPRVHTRQMHGLQQGGSPAPDSAGRSAATSAVPLLHAPAQAHTLLPTHDAIVKSARSSIPALEERYVDSLQLRLQASLLNAHCYNRFAPELLDLLTRTGLDEREAAAIAGNMLKLLVQDRPRRMIERDLRALIDTMMIAGHPELTVELALQHQLMLKAYQRLTQLLDHARALVQTTANAIDWGEGLQTFSSYSPEVMQKGVRSVPLPSRWGTASPQLEAGRYQAALSFDMLHRSPDIDASLQQIHASLLAGGRIYALETVLSGPSSRDAERDRGRTLLHDYLLHWLLHPEKVPVNGNYLNIDHWPNRLEQNGFKVCEVVDLGVGDAGPGNHEALYIAEKT</sequence>
<accession>A0A934W8K0</accession>
<feature type="compositionally biased region" description="Polar residues" evidence="1">
    <location>
        <begin position="1"/>
        <end position="10"/>
    </location>
</feature>
<evidence type="ECO:0000313" key="3">
    <source>
        <dbReference type="Proteomes" id="UP000622890"/>
    </source>
</evidence>
<feature type="region of interest" description="Disordered" evidence="1">
    <location>
        <begin position="38"/>
        <end position="57"/>
    </location>
</feature>
<feature type="region of interest" description="Disordered" evidence="1">
    <location>
        <begin position="1"/>
        <end position="26"/>
    </location>
</feature>
<reference evidence="2" key="1">
    <citation type="submission" date="2021-01" db="EMBL/GenBank/DDBJ databases">
        <title>Genome sequence of strain Noviherbaspirillum sp. DKR-6.</title>
        <authorList>
            <person name="Chaudhary D.K."/>
        </authorList>
    </citation>
    <scope>NUCLEOTIDE SEQUENCE</scope>
    <source>
        <strain evidence="2">DKR-6</strain>
    </source>
</reference>
<feature type="compositionally biased region" description="Basic residues" evidence="1">
    <location>
        <begin position="11"/>
        <end position="24"/>
    </location>
</feature>
<dbReference type="RefSeq" id="WP_200594764.1">
    <property type="nucleotide sequence ID" value="NZ_JAEPBG010000009.1"/>
</dbReference>
<protein>
    <submittedName>
        <fullName evidence="2">Uncharacterized protein</fullName>
    </submittedName>
</protein>
<organism evidence="2 3">
    <name type="scientific">Noviherbaspirillum pedocola</name>
    <dbReference type="NCBI Taxonomy" id="2801341"/>
    <lineage>
        <taxon>Bacteria</taxon>
        <taxon>Pseudomonadati</taxon>
        <taxon>Pseudomonadota</taxon>
        <taxon>Betaproteobacteria</taxon>
        <taxon>Burkholderiales</taxon>
        <taxon>Oxalobacteraceae</taxon>
        <taxon>Noviherbaspirillum</taxon>
    </lineage>
</organism>
<proteinExistence type="predicted"/>
<dbReference type="AlphaFoldDB" id="A0A934W8K0"/>
<keyword evidence="3" id="KW-1185">Reference proteome</keyword>
<dbReference type="InterPro" id="IPR029063">
    <property type="entry name" value="SAM-dependent_MTases_sf"/>
</dbReference>
<dbReference type="Gene3D" id="3.40.50.150">
    <property type="entry name" value="Vaccinia Virus protein VP39"/>
    <property type="match status" value="1"/>
</dbReference>
<dbReference type="Proteomes" id="UP000622890">
    <property type="component" value="Unassembled WGS sequence"/>
</dbReference>
<dbReference type="SUPFAM" id="SSF53335">
    <property type="entry name" value="S-adenosyl-L-methionine-dependent methyltransferases"/>
    <property type="match status" value="1"/>
</dbReference>
<evidence type="ECO:0000256" key="1">
    <source>
        <dbReference type="SAM" id="MobiDB-lite"/>
    </source>
</evidence>
<dbReference type="EMBL" id="JAEPBG010000009">
    <property type="protein sequence ID" value="MBK4736888.1"/>
    <property type="molecule type" value="Genomic_DNA"/>
</dbReference>
<name>A0A934W8K0_9BURK</name>
<evidence type="ECO:0000313" key="2">
    <source>
        <dbReference type="EMBL" id="MBK4736888.1"/>
    </source>
</evidence>
<gene>
    <name evidence="2" type="ORF">JJB74_19885</name>
</gene>
<comment type="caution">
    <text evidence="2">The sequence shown here is derived from an EMBL/GenBank/DDBJ whole genome shotgun (WGS) entry which is preliminary data.</text>
</comment>